<dbReference type="Proteomes" id="UP001160483">
    <property type="component" value="Unassembled WGS sequence"/>
</dbReference>
<protein>
    <submittedName>
        <fullName evidence="1">Uncharacterized protein</fullName>
    </submittedName>
</protein>
<organism evidence="1 2">
    <name type="scientific">Peronospora belbahrii</name>
    <dbReference type="NCBI Taxonomy" id="622444"/>
    <lineage>
        <taxon>Eukaryota</taxon>
        <taxon>Sar</taxon>
        <taxon>Stramenopiles</taxon>
        <taxon>Oomycota</taxon>
        <taxon>Peronosporomycetes</taxon>
        <taxon>Peronosporales</taxon>
        <taxon>Peronosporaceae</taxon>
        <taxon>Peronospora</taxon>
    </lineage>
</organism>
<reference evidence="1" key="1">
    <citation type="submission" date="2021-11" db="EMBL/GenBank/DDBJ databases">
        <authorList>
            <person name="Islam A."/>
            <person name="Islam S."/>
            <person name="Flora M.S."/>
            <person name="Rahman M."/>
            <person name="Ziaur R.M."/>
            <person name="Epstein J.H."/>
            <person name="Hassan M."/>
            <person name="Klassen M."/>
            <person name="Woodard K."/>
            <person name="Webb A."/>
            <person name="Webby R.J."/>
            <person name="El Zowalaty M.E."/>
        </authorList>
    </citation>
    <scope>NUCLEOTIDE SEQUENCE</scope>
    <source>
        <strain evidence="1">Pbs3</strain>
    </source>
</reference>
<dbReference type="EMBL" id="CAKKTJ010000104">
    <property type="protein sequence ID" value="CAH0474384.1"/>
    <property type="molecule type" value="Genomic_DNA"/>
</dbReference>
<accession>A0AAU9KQA4</accession>
<name>A0AAU9KQA4_9STRA</name>
<comment type="caution">
    <text evidence="1">The sequence shown here is derived from an EMBL/GenBank/DDBJ whole genome shotgun (WGS) entry which is preliminary data.</text>
</comment>
<evidence type="ECO:0000313" key="1">
    <source>
        <dbReference type="EMBL" id="CAH0474384.1"/>
    </source>
</evidence>
<dbReference type="AlphaFoldDB" id="A0AAU9KQA4"/>
<evidence type="ECO:0000313" key="2">
    <source>
        <dbReference type="Proteomes" id="UP001160483"/>
    </source>
</evidence>
<sequence>MINARALETMNNGDEKAKELWKWRRIALYQALSPLVATDRSSSSAVPPSGDGSLFIKRCPPIGDGSLFIKRCPPSGHGSLFIKCCYPSGVILAALGGLDTAIKVFEDAVVRFLKNANMHYNLANMHIASDGSTDDDMFD</sequence>
<proteinExistence type="predicted"/>
<gene>
    <name evidence="1" type="ORF">PBS003_LOCUS1240</name>
</gene>